<dbReference type="Pfam" id="PF11823">
    <property type="entry name" value="Se_S_carrier"/>
    <property type="match status" value="1"/>
</dbReference>
<evidence type="ECO:0000313" key="3">
    <source>
        <dbReference type="Proteomes" id="UP000886891"/>
    </source>
</evidence>
<protein>
    <submittedName>
        <fullName evidence="2">DUF3343 domain-containing protein</fullName>
    </submittedName>
</protein>
<gene>
    <name evidence="2" type="ORF">IAB14_07350</name>
</gene>
<dbReference type="AlphaFoldDB" id="A0A9D1SY60"/>
<dbReference type="EMBL" id="DVOH01000058">
    <property type="protein sequence ID" value="HIV00909.1"/>
    <property type="molecule type" value="Genomic_DNA"/>
</dbReference>
<reference evidence="2" key="2">
    <citation type="journal article" date="2021" name="PeerJ">
        <title>Extensive microbial diversity within the chicken gut microbiome revealed by metagenomics and culture.</title>
        <authorList>
            <person name="Gilroy R."/>
            <person name="Ravi A."/>
            <person name="Getino M."/>
            <person name="Pursley I."/>
            <person name="Horton D.L."/>
            <person name="Alikhan N.F."/>
            <person name="Baker D."/>
            <person name="Gharbi K."/>
            <person name="Hall N."/>
            <person name="Watson M."/>
            <person name="Adriaenssens E.M."/>
            <person name="Foster-Nyarko E."/>
            <person name="Jarju S."/>
            <person name="Secka A."/>
            <person name="Antonio M."/>
            <person name="Oren A."/>
            <person name="Chaudhuri R.R."/>
            <person name="La Ragione R."/>
            <person name="Hildebrand F."/>
            <person name="Pallen M.J."/>
        </authorList>
    </citation>
    <scope>NUCLEOTIDE SEQUENCE</scope>
    <source>
        <strain evidence="2">23406</strain>
    </source>
</reference>
<dbReference type="InterPro" id="IPR021778">
    <property type="entry name" value="Se/S_carrier-like"/>
</dbReference>
<proteinExistence type="predicted"/>
<name>A0A9D1SY60_9FIRM</name>
<feature type="domain" description="Putative Se/S carrier protein-like" evidence="1">
    <location>
        <begin position="4"/>
        <end position="63"/>
    </location>
</feature>
<comment type="caution">
    <text evidence="2">The sequence shown here is derived from an EMBL/GenBank/DDBJ whole genome shotgun (WGS) entry which is preliminary data.</text>
</comment>
<accession>A0A9D1SY60</accession>
<organism evidence="2 3">
    <name type="scientific">Candidatus Stercoripulliclostridium merdipullorum</name>
    <dbReference type="NCBI Taxonomy" id="2840952"/>
    <lineage>
        <taxon>Bacteria</taxon>
        <taxon>Bacillati</taxon>
        <taxon>Bacillota</taxon>
        <taxon>Clostridia</taxon>
        <taxon>Eubacteriales</taxon>
        <taxon>Candidatus Stercoripulliclostridium</taxon>
    </lineage>
</organism>
<reference evidence="2" key="1">
    <citation type="submission" date="2020-10" db="EMBL/GenBank/DDBJ databases">
        <authorList>
            <person name="Gilroy R."/>
        </authorList>
    </citation>
    <scope>NUCLEOTIDE SEQUENCE</scope>
    <source>
        <strain evidence="2">23406</strain>
    </source>
</reference>
<evidence type="ECO:0000313" key="2">
    <source>
        <dbReference type="EMBL" id="HIV00909.1"/>
    </source>
</evidence>
<sequence length="72" mass="8057">MDTIAPFKSRGEALRLYNYLNQRRIASTVINTPRRFGPGCGLSVVFPAAYRNEVESFIRRSGISGLVGFYAK</sequence>
<evidence type="ECO:0000259" key="1">
    <source>
        <dbReference type="Pfam" id="PF11823"/>
    </source>
</evidence>
<dbReference type="Proteomes" id="UP000886891">
    <property type="component" value="Unassembled WGS sequence"/>
</dbReference>